<dbReference type="SUPFAM" id="SSF82704">
    <property type="entry name" value="AlbA-like"/>
    <property type="match status" value="1"/>
</dbReference>
<evidence type="ECO:0000259" key="1">
    <source>
        <dbReference type="Pfam" id="PF01918"/>
    </source>
</evidence>
<proteinExistence type="predicted"/>
<evidence type="ECO:0000313" key="3">
    <source>
        <dbReference type="Proteomes" id="UP000187203"/>
    </source>
</evidence>
<dbReference type="GO" id="GO:0003723">
    <property type="term" value="F:RNA binding"/>
    <property type="evidence" value="ECO:0007669"/>
    <property type="project" value="TreeGrafter"/>
</dbReference>
<protein>
    <submittedName>
        <fullName evidence="2">DNA/RNA-binding protein Alba-like protein</fullName>
    </submittedName>
</protein>
<dbReference type="OrthoDB" id="991602at2759"/>
<name>A0A1R3JL56_9ROSI</name>
<dbReference type="InterPro" id="IPR036882">
    <property type="entry name" value="Alba-like_dom_sf"/>
</dbReference>
<gene>
    <name evidence="2" type="ORF">COLO4_15797</name>
</gene>
<feature type="domain" description="DNA/RNA-binding protein Alba-like" evidence="1">
    <location>
        <begin position="73"/>
        <end position="129"/>
    </location>
</feature>
<keyword evidence="3" id="KW-1185">Reference proteome</keyword>
<dbReference type="Gene3D" id="3.30.110.20">
    <property type="entry name" value="Alba-like domain"/>
    <property type="match status" value="1"/>
</dbReference>
<accession>A0A1R3JL56</accession>
<dbReference type="Pfam" id="PF01918">
    <property type="entry name" value="Alba"/>
    <property type="match status" value="1"/>
</dbReference>
<evidence type="ECO:0000313" key="2">
    <source>
        <dbReference type="EMBL" id="OMO95568.1"/>
    </source>
</evidence>
<dbReference type="PANTHER" id="PTHR31947">
    <property type="entry name" value="DNA/RNA-BINDING PROTEIN ALBA 3"/>
    <property type="match status" value="1"/>
</dbReference>
<dbReference type="InterPro" id="IPR002775">
    <property type="entry name" value="DNA/RNA-bd_Alba-like"/>
</dbReference>
<dbReference type="STRING" id="93759.A0A1R3JL56"/>
<dbReference type="GO" id="GO:0005634">
    <property type="term" value="C:nucleus"/>
    <property type="evidence" value="ECO:0007669"/>
    <property type="project" value="TreeGrafter"/>
</dbReference>
<reference evidence="3" key="1">
    <citation type="submission" date="2013-09" db="EMBL/GenBank/DDBJ databases">
        <title>Corchorus olitorius genome sequencing.</title>
        <authorList>
            <person name="Alam M."/>
            <person name="Haque M.S."/>
            <person name="Islam M.S."/>
            <person name="Emdad E.M."/>
            <person name="Islam M.M."/>
            <person name="Ahmed B."/>
            <person name="Halim A."/>
            <person name="Hossen Q.M.M."/>
            <person name="Hossain M.Z."/>
            <person name="Ahmed R."/>
            <person name="Khan M.M."/>
            <person name="Islam R."/>
            <person name="Rashid M.M."/>
            <person name="Khan S.A."/>
            <person name="Rahman M.S."/>
            <person name="Alam M."/>
            <person name="Yahiya A.S."/>
            <person name="Khan M.S."/>
            <person name="Azam M.S."/>
            <person name="Haque T."/>
            <person name="Lashkar M.Z.H."/>
            <person name="Akhand A.I."/>
            <person name="Morshed G."/>
            <person name="Roy S."/>
            <person name="Uddin K.S."/>
            <person name="Rabeya T."/>
            <person name="Hossain A.S."/>
            <person name="Chowdhury A."/>
            <person name="Snigdha A.R."/>
            <person name="Mortoza M.S."/>
            <person name="Matin S.A."/>
            <person name="Hoque S.M.E."/>
            <person name="Islam M.K."/>
            <person name="Roy D.K."/>
            <person name="Haider R."/>
            <person name="Moosa M.M."/>
            <person name="Elias S.M."/>
            <person name="Hasan A.M."/>
            <person name="Jahan S."/>
            <person name="Shafiuddin M."/>
            <person name="Mahmood N."/>
            <person name="Shommy N.S."/>
        </authorList>
    </citation>
    <scope>NUCLEOTIDE SEQUENCE [LARGE SCALE GENOMIC DNA]</scope>
    <source>
        <strain evidence="3">cv. O-4</strain>
    </source>
</reference>
<dbReference type="PANTHER" id="PTHR31947:SF24">
    <property type="entry name" value="ALBA DNA_RNA-BINDING-LIKE PROTEIN"/>
    <property type="match status" value="1"/>
</dbReference>
<dbReference type="AlphaFoldDB" id="A0A1R3JL56"/>
<dbReference type="Proteomes" id="UP000187203">
    <property type="component" value="Unassembled WGS sequence"/>
</dbReference>
<sequence>MESNAAVVSEPLRAKKEAEKKDITAVISGGGYMKKPVVGHAVTVDLHGRVASITSSPAKTGSPQETKKMKNKNRVHISNTKKPFLFYLNLAKRYIKNNEEVELCGLGMAIPTVITLAEILKQNGFAIQKGVRTSTAISQELDRMGRQVMKARIEIVLAKAEKLDTTNVAVTPNKAAHKKA</sequence>
<organism evidence="2 3">
    <name type="scientific">Corchorus olitorius</name>
    <dbReference type="NCBI Taxonomy" id="93759"/>
    <lineage>
        <taxon>Eukaryota</taxon>
        <taxon>Viridiplantae</taxon>
        <taxon>Streptophyta</taxon>
        <taxon>Embryophyta</taxon>
        <taxon>Tracheophyta</taxon>
        <taxon>Spermatophyta</taxon>
        <taxon>Magnoliopsida</taxon>
        <taxon>eudicotyledons</taxon>
        <taxon>Gunneridae</taxon>
        <taxon>Pentapetalae</taxon>
        <taxon>rosids</taxon>
        <taxon>malvids</taxon>
        <taxon>Malvales</taxon>
        <taxon>Malvaceae</taxon>
        <taxon>Grewioideae</taxon>
        <taxon>Apeibeae</taxon>
        <taxon>Corchorus</taxon>
    </lineage>
</organism>
<comment type="caution">
    <text evidence="2">The sequence shown here is derived from an EMBL/GenBank/DDBJ whole genome shotgun (WGS) entry which is preliminary data.</text>
</comment>
<dbReference type="InterPro" id="IPR014560">
    <property type="entry name" value="UCP030333_Alba"/>
</dbReference>
<dbReference type="EMBL" id="AWUE01015821">
    <property type="protein sequence ID" value="OMO95568.1"/>
    <property type="molecule type" value="Genomic_DNA"/>
</dbReference>